<keyword evidence="3" id="KW-0479">Metal-binding</keyword>
<sequence length="432" mass="46832">MRTVSVDTSTAPDTSQFLGFRRLLRRAYPLLHRRLLPTVLGGYTLRFEWKGQDTTLSPVVLLAHYDVVPVEAATTGRWQHAPFSGDRADGRIWGRGTIDNKGNVIALLEAVETALQQNYRPARTVFLVLGHDEELGGWRGARLAAQQLQQRGLRPAFVLDEGGYITQKKIPGMAGTPVALIGTAEKGYLTLHLTARLPGGHSSMPEAETALGLVATAVASLQQQSFSASLTPAMQDFARYVGPHLPFTKRLAFANQWLMRPLILRAYSSTAAGAAAVRTTLAPTMFQAGIKDNVVPTTATATVNVRLLPGTSAADALAQVRAWLPDPRVSASIVGRVSEPTAAASPKSLGYRLVEAQLRHLVPGVLPTPFLFIAQSDGRHFQPLTPNVFRFSATNDPQELHGVDESVAETDFLLTYRFFAGFLRALPAKPAI</sequence>
<evidence type="ECO:0000256" key="1">
    <source>
        <dbReference type="ARBA" id="ARBA00006247"/>
    </source>
</evidence>
<evidence type="ECO:0000256" key="4">
    <source>
        <dbReference type="ARBA" id="ARBA00022801"/>
    </source>
</evidence>
<dbReference type="InterPro" id="IPR047177">
    <property type="entry name" value="Pept_M20A"/>
</dbReference>
<protein>
    <submittedName>
        <fullName evidence="7">Peptidase M20</fullName>
    </submittedName>
</protein>
<dbReference type="PANTHER" id="PTHR45962:SF1">
    <property type="entry name" value="N-FATTY-ACYL-AMINO ACID SYNTHASE_HYDROLASE PM20D1"/>
    <property type="match status" value="1"/>
</dbReference>
<proteinExistence type="inferred from homology"/>
<dbReference type="InterPro" id="IPR002933">
    <property type="entry name" value="Peptidase_M20"/>
</dbReference>
<keyword evidence="4" id="KW-0378">Hydrolase</keyword>
<dbReference type="InterPro" id="IPR011650">
    <property type="entry name" value="Peptidase_M20_dimer"/>
</dbReference>
<dbReference type="PANTHER" id="PTHR45962">
    <property type="entry name" value="N-FATTY-ACYL-AMINO ACID SYNTHASE/HYDROLASE PM20D1"/>
    <property type="match status" value="1"/>
</dbReference>
<comment type="similarity">
    <text evidence="1">Belongs to the peptidase M20A family.</text>
</comment>
<evidence type="ECO:0000313" key="8">
    <source>
        <dbReference type="Proteomes" id="UP000637774"/>
    </source>
</evidence>
<name>A0ABQ2AGV9_9BACT</name>
<dbReference type="InterPro" id="IPR001261">
    <property type="entry name" value="ArgE/DapE_CS"/>
</dbReference>
<dbReference type="Proteomes" id="UP000637774">
    <property type="component" value="Unassembled WGS sequence"/>
</dbReference>
<organism evidence="7 8">
    <name type="scientific">Hymenobacter frigidus</name>
    <dbReference type="NCBI Taxonomy" id="1524095"/>
    <lineage>
        <taxon>Bacteria</taxon>
        <taxon>Pseudomonadati</taxon>
        <taxon>Bacteroidota</taxon>
        <taxon>Cytophagia</taxon>
        <taxon>Cytophagales</taxon>
        <taxon>Hymenobacteraceae</taxon>
        <taxon>Hymenobacter</taxon>
    </lineage>
</organism>
<dbReference type="Gene3D" id="1.10.150.900">
    <property type="match status" value="1"/>
</dbReference>
<dbReference type="Pfam" id="PF01546">
    <property type="entry name" value="Peptidase_M20"/>
    <property type="match status" value="1"/>
</dbReference>
<dbReference type="InterPro" id="IPR036264">
    <property type="entry name" value="Bact_exopeptidase_dim_dom"/>
</dbReference>
<dbReference type="PROSITE" id="PS00759">
    <property type="entry name" value="ARGE_DAPE_CPG2_2"/>
    <property type="match status" value="1"/>
</dbReference>
<evidence type="ECO:0000259" key="6">
    <source>
        <dbReference type="Pfam" id="PF07687"/>
    </source>
</evidence>
<keyword evidence="8" id="KW-1185">Reference proteome</keyword>
<comment type="caution">
    <text evidence="7">The sequence shown here is derived from an EMBL/GenBank/DDBJ whole genome shotgun (WGS) entry which is preliminary data.</text>
</comment>
<accession>A0ABQ2AGV9</accession>
<dbReference type="SUPFAM" id="SSF55031">
    <property type="entry name" value="Bacterial exopeptidase dimerisation domain"/>
    <property type="match status" value="1"/>
</dbReference>
<evidence type="ECO:0000256" key="2">
    <source>
        <dbReference type="ARBA" id="ARBA00022670"/>
    </source>
</evidence>
<dbReference type="EMBL" id="BMGY01000054">
    <property type="protein sequence ID" value="GGH90488.1"/>
    <property type="molecule type" value="Genomic_DNA"/>
</dbReference>
<reference evidence="8" key="1">
    <citation type="journal article" date="2019" name="Int. J. Syst. Evol. Microbiol.">
        <title>The Global Catalogue of Microorganisms (GCM) 10K type strain sequencing project: providing services to taxonomists for standard genome sequencing and annotation.</title>
        <authorList>
            <consortium name="The Broad Institute Genomics Platform"/>
            <consortium name="The Broad Institute Genome Sequencing Center for Infectious Disease"/>
            <person name="Wu L."/>
            <person name="Ma J."/>
        </authorList>
    </citation>
    <scope>NUCLEOTIDE SEQUENCE [LARGE SCALE GENOMIC DNA]</scope>
    <source>
        <strain evidence="8">CGMCC 1.14966</strain>
    </source>
</reference>
<evidence type="ECO:0000256" key="3">
    <source>
        <dbReference type="ARBA" id="ARBA00022723"/>
    </source>
</evidence>
<evidence type="ECO:0000256" key="5">
    <source>
        <dbReference type="ARBA" id="ARBA00022833"/>
    </source>
</evidence>
<dbReference type="Pfam" id="PF07687">
    <property type="entry name" value="M20_dimer"/>
    <property type="match status" value="1"/>
</dbReference>
<feature type="domain" description="Peptidase M20 dimerisation" evidence="6">
    <location>
        <begin position="183"/>
        <end position="325"/>
    </location>
</feature>
<dbReference type="Gene3D" id="3.40.630.10">
    <property type="entry name" value="Zn peptidases"/>
    <property type="match status" value="1"/>
</dbReference>
<dbReference type="Gene3D" id="3.30.70.360">
    <property type="match status" value="1"/>
</dbReference>
<keyword evidence="5" id="KW-0862">Zinc</keyword>
<gene>
    <name evidence="7" type="ORF">GCM10011495_36470</name>
</gene>
<dbReference type="SUPFAM" id="SSF53187">
    <property type="entry name" value="Zn-dependent exopeptidases"/>
    <property type="match status" value="1"/>
</dbReference>
<evidence type="ECO:0000313" key="7">
    <source>
        <dbReference type="EMBL" id="GGH90488.1"/>
    </source>
</evidence>
<keyword evidence="2" id="KW-0645">Protease</keyword>